<proteinExistence type="predicted"/>
<dbReference type="EMBL" id="ML979139">
    <property type="protein sequence ID" value="KAF1913348.1"/>
    <property type="molecule type" value="Genomic_DNA"/>
</dbReference>
<dbReference type="Proteomes" id="UP000800096">
    <property type="component" value="Unassembled WGS sequence"/>
</dbReference>
<feature type="region of interest" description="Disordered" evidence="1">
    <location>
        <begin position="307"/>
        <end position="388"/>
    </location>
</feature>
<keyword evidence="4" id="KW-1185">Reference proteome</keyword>
<sequence length="503" mass="54896">ETYTLPTKPLTALHYRGGSSDDSSRSSNSSPDQSPKARKEPHPKRSPTSRKTGFATIRTDSTDTQPAFESDAFAVLMPTTRLPILESRTSPSKNASPAARADALRTYQEKARQIRERNNSGCVQIPSRIISYDYAAHCLADTHTLNDMDSRIPTPAGSFPISPPLAQNTWTRHERAAVDKAEEARHMSEVSKISEPVATKTSTATSTSTTSSYRVYRPDSTAGASQSTSSSSPLSPSITVRIKSRVKQAQEAERLQTESTPHSYRRPNDAASVHISRTSSPIKSMPNFTRHNSVEGDSIFGYKRKDTSGAAAGASPTSSGSEKEPDKSKSKAKPEKKPPVKPTETTPKRPLTSRWPWLRPQGPRIAKPTTAPVTFTTPTAAKTEPRPTSQYIDPFERLATPQPNLPTSLRAPVSSSHSPKKVALGKLATNHSARPASSASPTTPKFDSGFAQIKTFGLVLVKFCFMLYAVIALWFVLDAVREAIHTIGVPFRVVKWVGGWVWF</sequence>
<evidence type="ECO:0000313" key="4">
    <source>
        <dbReference type="Proteomes" id="UP000800096"/>
    </source>
</evidence>
<feature type="region of interest" description="Disordered" evidence="1">
    <location>
        <begin position="1"/>
        <end position="66"/>
    </location>
</feature>
<keyword evidence="2" id="KW-1133">Transmembrane helix</keyword>
<organism evidence="3 4">
    <name type="scientific">Ampelomyces quisqualis</name>
    <name type="common">Powdery mildew agent</name>
    <dbReference type="NCBI Taxonomy" id="50730"/>
    <lineage>
        <taxon>Eukaryota</taxon>
        <taxon>Fungi</taxon>
        <taxon>Dikarya</taxon>
        <taxon>Ascomycota</taxon>
        <taxon>Pezizomycotina</taxon>
        <taxon>Dothideomycetes</taxon>
        <taxon>Pleosporomycetidae</taxon>
        <taxon>Pleosporales</taxon>
        <taxon>Pleosporineae</taxon>
        <taxon>Phaeosphaeriaceae</taxon>
        <taxon>Ampelomyces</taxon>
    </lineage>
</organism>
<feature type="region of interest" description="Disordered" evidence="1">
    <location>
        <begin position="84"/>
        <end position="103"/>
    </location>
</feature>
<feature type="compositionally biased region" description="Basic and acidic residues" evidence="1">
    <location>
        <begin position="321"/>
        <end position="338"/>
    </location>
</feature>
<reference evidence="3" key="1">
    <citation type="journal article" date="2020" name="Stud. Mycol.">
        <title>101 Dothideomycetes genomes: a test case for predicting lifestyles and emergence of pathogens.</title>
        <authorList>
            <person name="Haridas S."/>
            <person name="Albert R."/>
            <person name="Binder M."/>
            <person name="Bloem J."/>
            <person name="Labutti K."/>
            <person name="Salamov A."/>
            <person name="Andreopoulos B."/>
            <person name="Baker S."/>
            <person name="Barry K."/>
            <person name="Bills G."/>
            <person name="Bluhm B."/>
            <person name="Cannon C."/>
            <person name="Castanera R."/>
            <person name="Culley D."/>
            <person name="Daum C."/>
            <person name="Ezra D."/>
            <person name="Gonzalez J."/>
            <person name="Henrissat B."/>
            <person name="Kuo A."/>
            <person name="Liang C."/>
            <person name="Lipzen A."/>
            <person name="Lutzoni F."/>
            <person name="Magnuson J."/>
            <person name="Mondo S."/>
            <person name="Nolan M."/>
            <person name="Ohm R."/>
            <person name="Pangilinan J."/>
            <person name="Park H.-J."/>
            <person name="Ramirez L."/>
            <person name="Alfaro M."/>
            <person name="Sun H."/>
            <person name="Tritt A."/>
            <person name="Yoshinaga Y."/>
            <person name="Zwiers L.-H."/>
            <person name="Turgeon B."/>
            <person name="Goodwin S."/>
            <person name="Spatafora J."/>
            <person name="Crous P."/>
            <person name="Grigoriev I."/>
        </authorList>
    </citation>
    <scope>NUCLEOTIDE SEQUENCE</scope>
    <source>
        <strain evidence="3">HMLAC05119</strain>
    </source>
</reference>
<evidence type="ECO:0000256" key="2">
    <source>
        <dbReference type="SAM" id="Phobius"/>
    </source>
</evidence>
<feature type="transmembrane region" description="Helical" evidence="2">
    <location>
        <begin position="456"/>
        <end position="477"/>
    </location>
</feature>
<dbReference type="AlphaFoldDB" id="A0A6A5QES2"/>
<evidence type="ECO:0000313" key="3">
    <source>
        <dbReference type="EMBL" id="KAF1913348.1"/>
    </source>
</evidence>
<feature type="compositionally biased region" description="Low complexity" evidence="1">
    <location>
        <begin position="366"/>
        <end position="382"/>
    </location>
</feature>
<feature type="non-terminal residue" evidence="3">
    <location>
        <position position="503"/>
    </location>
</feature>
<protein>
    <submittedName>
        <fullName evidence="3">Uncharacterized protein</fullName>
    </submittedName>
</protein>
<gene>
    <name evidence="3" type="ORF">BDU57DRAFT_408287</name>
</gene>
<feature type="compositionally biased region" description="Low complexity" evidence="1">
    <location>
        <begin position="220"/>
        <end position="237"/>
    </location>
</feature>
<feature type="non-terminal residue" evidence="3">
    <location>
        <position position="1"/>
    </location>
</feature>
<dbReference type="OrthoDB" id="3755781at2759"/>
<accession>A0A6A5QES2</accession>
<feature type="region of interest" description="Disordered" evidence="1">
    <location>
        <begin position="181"/>
        <end position="291"/>
    </location>
</feature>
<feature type="compositionally biased region" description="Low complexity" evidence="1">
    <location>
        <begin position="308"/>
        <end position="320"/>
    </location>
</feature>
<name>A0A6A5QES2_AMPQU</name>
<feature type="compositionally biased region" description="Low complexity" evidence="1">
    <location>
        <begin position="25"/>
        <end position="34"/>
    </location>
</feature>
<keyword evidence="2" id="KW-0812">Transmembrane</keyword>
<feature type="compositionally biased region" description="Low complexity" evidence="1">
    <location>
        <begin position="198"/>
        <end position="212"/>
    </location>
</feature>
<evidence type="ECO:0000256" key="1">
    <source>
        <dbReference type="SAM" id="MobiDB-lite"/>
    </source>
</evidence>
<keyword evidence="2" id="KW-0472">Membrane</keyword>
<feature type="compositionally biased region" description="Polar residues" evidence="1">
    <location>
        <begin position="275"/>
        <end position="291"/>
    </location>
</feature>